<evidence type="ECO:0000313" key="7">
    <source>
        <dbReference type="WBParaSite" id="TCNE_0001120001-mRNA-1"/>
    </source>
</evidence>
<reference evidence="7" key="1">
    <citation type="submission" date="2016-06" db="UniProtKB">
        <authorList>
            <consortium name="WormBaseParasite"/>
        </authorList>
    </citation>
    <scope>IDENTIFICATION</scope>
</reference>
<feature type="transmembrane region" description="Helical" evidence="4">
    <location>
        <begin position="258"/>
        <end position="277"/>
    </location>
</feature>
<evidence type="ECO:0000256" key="3">
    <source>
        <dbReference type="ARBA" id="ARBA00023136"/>
    </source>
</evidence>
<evidence type="ECO:0000256" key="2">
    <source>
        <dbReference type="ARBA" id="ARBA00022989"/>
    </source>
</evidence>
<dbReference type="PANTHER" id="PTHR12483:SF127">
    <property type="entry name" value="COPPER TRANSPORT PROTEIN"/>
    <property type="match status" value="1"/>
</dbReference>
<dbReference type="Pfam" id="PF04145">
    <property type="entry name" value="Ctr"/>
    <property type="match status" value="1"/>
</dbReference>
<keyword evidence="4" id="KW-0187">Copper transport</keyword>
<keyword evidence="4" id="KW-0186">Copper</keyword>
<comment type="subcellular location">
    <subcellularLocation>
        <location evidence="4">Membrane</location>
        <topology evidence="4">Multi-pass membrane protein</topology>
    </subcellularLocation>
</comment>
<keyword evidence="3 4" id="KW-0472">Membrane</keyword>
<dbReference type="EMBL" id="UYWY01020775">
    <property type="protein sequence ID" value="VDM42521.1"/>
    <property type="molecule type" value="Genomic_DNA"/>
</dbReference>
<dbReference type="Proteomes" id="UP000050794">
    <property type="component" value="Unassembled WGS sequence"/>
</dbReference>
<evidence type="ECO:0000313" key="5">
    <source>
        <dbReference type="EMBL" id="VDM42521.1"/>
    </source>
</evidence>
<sequence length="296" mass="32894">MAEHSGHHSMVLDASSTANDTFVGNISDVISSHLPKSTFLSNIDNFLSDLTKSSTEMVAETVDHSAHTAQAHAAHATHDHSMMDHHMNHMNHMNRMGNGMMGHAMEMDSSMSGHSMMKMWFHGGYDEVILFDFWRINSLSGLLLSCLLIFVMASLYEGIKWFRVYLQMSVYSSTPQCDQTTCRDAQKGLLEEGHSNGGDVYALTTTPPLQTRNDSAGVRYSGATSPFSPMRIIQALLYLMQLTLAYWLMLIVMTYNSWLTAAVVVGAAFGHWLFAVLKCLNPQADHMDTFATDACH</sequence>
<reference evidence="5 6" key="2">
    <citation type="submission" date="2018-11" db="EMBL/GenBank/DDBJ databases">
        <authorList>
            <consortium name="Pathogen Informatics"/>
        </authorList>
    </citation>
    <scope>NUCLEOTIDE SEQUENCE [LARGE SCALE GENOMIC DNA]</scope>
</reference>
<proteinExistence type="inferred from homology"/>
<keyword evidence="1 4" id="KW-0812">Transmembrane</keyword>
<evidence type="ECO:0000313" key="6">
    <source>
        <dbReference type="Proteomes" id="UP000050794"/>
    </source>
</evidence>
<dbReference type="PANTHER" id="PTHR12483">
    <property type="entry name" value="SOLUTE CARRIER FAMILY 31 COPPER TRANSPORTERS"/>
    <property type="match status" value="1"/>
</dbReference>
<dbReference type="InterPro" id="IPR007274">
    <property type="entry name" value="Cop_transporter"/>
</dbReference>
<name>A0A183URT0_TOXCA</name>
<accession>A0A183URT0</accession>
<protein>
    <recommendedName>
        <fullName evidence="4">Copper transport protein</fullName>
    </recommendedName>
</protein>
<evidence type="ECO:0000256" key="1">
    <source>
        <dbReference type="ARBA" id="ARBA00022692"/>
    </source>
</evidence>
<dbReference type="GO" id="GO:0016020">
    <property type="term" value="C:membrane"/>
    <property type="evidence" value="ECO:0007669"/>
    <property type="project" value="UniProtKB-SubCell"/>
</dbReference>
<dbReference type="WBParaSite" id="TCNE_0001120001-mRNA-1">
    <property type="protein sequence ID" value="TCNE_0001120001-mRNA-1"/>
    <property type="gene ID" value="TCNE_0001120001"/>
</dbReference>
<keyword evidence="6" id="KW-1185">Reference proteome</keyword>
<feature type="transmembrane region" description="Helical" evidence="4">
    <location>
        <begin position="139"/>
        <end position="159"/>
    </location>
</feature>
<organism evidence="6 7">
    <name type="scientific">Toxocara canis</name>
    <name type="common">Canine roundworm</name>
    <dbReference type="NCBI Taxonomy" id="6265"/>
    <lineage>
        <taxon>Eukaryota</taxon>
        <taxon>Metazoa</taxon>
        <taxon>Ecdysozoa</taxon>
        <taxon>Nematoda</taxon>
        <taxon>Chromadorea</taxon>
        <taxon>Rhabditida</taxon>
        <taxon>Spirurina</taxon>
        <taxon>Ascaridomorpha</taxon>
        <taxon>Ascaridoidea</taxon>
        <taxon>Toxocaridae</taxon>
        <taxon>Toxocara</taxon>
    </lineage>
</organism>
<dbReference type="AlphaFoldDB" id="A0A183URT0"/>
<gene>
    <name evidence="5" type="ORF">TCNE_LOCUS11200</name>
</gene>
<comment type="similarity">
    <text evidence="4">Belongs to the copper transporter (Ctr) (TC 1.A.56) family. SLC31A subfamily.</text>
</comment>
<keyword evidence="2 4" id="KW-1133">Transmembrane helix</keyword>
<evidence type="ECO:0000256" key="4">
    <source>
        <dbReference type="RuleBase" id="RU367022"/>
    </source>
</evidence>
<keyword evidence="4" id="KW-0406">Ion transport</keyword>
<dbReference type="GO" id="GO:0005375">
    <property type="term" value="F:copper ion transmembrane transporter activity"/>
    <property type="evidence" value="ECO:0007669"/>
    <property type="project" value="UniProtKB-UniRule"/>
</dbReference>
<keyword evidence="4" id="KW-0813">Transport</keyword>
<feature type="transmembrane region" description="Helical" evidence="4">
    <location>
        <begin position="235"/>
        <end position="252"/>
    </location>
</feature>